<name>B8EIR8_METSB</name>
<dbReference type="eggNOG" id="ENOG502ZMZZ">
    <property type="taxonomic scope" value="Bacteria"/>
</dbReference>
<dbReference type="EMBL" id="CP001280">
    <property type="protein sequence ID" value="ACK51885.1"/>
    <property type="molecule type" value="Genomic_DNA"/>
</dbReference>
<dbReference type="STRING" id="395965.Msil_2974"/>
<gene>
    <name evidence="2" type="ordered locus">Msil_2974</name>
</gene>
<dbReference type="OrthoDB" id="7305227at2"/>
<sequence length="96" mass="9921">MLTIGYQLAAARALIGMDRTTLAKLAKVGEETITTMESAKDSAIAGHLEALAAVQRALEAAGVAFLGDGYPGVRLKNGSQNGGSIDVEDLTSENDE</sequence>
<feature type="region of interest" description="Disordered" evidence="1">
    <location>
        <begin position="77"/>
        <end position="96"/>
    </location>
</feature>
<dbReference type="RefSeq" id="WP_012591954.1">
    <property type="nucleotide sequence ID" value="NC_011666.1"/>
</dbReference>
<dbReference type="InterPro" id="IPR010982">
    <property type="entry name" value="Lambda_DNA-bd_dom_sf"/>
</dbReference>
<proteinExistence type="predicted"/>
<dbReference type="KEGG" id="msl:Msil_2974"/>
<feature type="compositionally biased region" description="Acidic residues" evidence="1">
    <location>
        <begin position="86"/>
        <end position="96"/>
    </location>
</feature>
<accession>B8EIR8</accession>
<protein>
    <recommendedName>
        <fullName evidence="4">Transcriptional regulator</fullName>
    </recommendedName>
</protein>
<dbReference type="HOGENOM" id="CLU_066192_28_1_5"/>
<dbReference type="Proteomes" id="UP000002257">
    <property type="component" value="Chromosome"/>
</dbReference>
<evidence type="ECO:0000313" key="2">
    <source>
        <dbReference type="EMBL" id="ACK51885.1"/>
    </source>
</evidence>
<evidence type="ECO:0000313" key="3">
    <source>
        <dbReference type="Proteomes" id="UP000002257"/>
    </source>
</evidence>
<dbReference type="AlphaFoldDB" id="B8EIR8"/>
<dbReference type="Gene3D" id="1.10.260.40">
    <property type="entry name" value="lambda repressor-like DNA-binding domains"/>
    <property type="match status" value="1"/>
</dbReference>
<evidence type="ECO:0000256" key="1">
    <source>
        <dbReference type="SAM" id="MobiDB-lite"/>
    </source>
</evidence>
<organism evidence="2 3">
    <name type="scientific">Methylocella silvestris (strain DSM 15510 / CIP 108128 / LMG 27833 / NCIMB 13906 / BL2)</name>
    <dbReference type="NCBI Taxonomy" id="395965"/>
    <lineage>
        <taxon>Bacteria</taxon>
        <taxon>Pseudomonadati</taxon>
        <taxon>Pseudomonadota</taxon>
        <taxon>Alphaproteobacteria</taxon>
        <taxon>Hyphomicrobiales</taxon>
        <taxon>Beijerinckiaceae</taxon>
        <taxon>Methylocella</taxon>
    </lineage>
</organism>
<reference evidence="2 3" key="1">
    <citation type="journal article" date="2010" name="J. Bacteriol.">
        <title>Complete genome sequence of the aerobic facultative methanotroph Methylocella silvestris BL2.</title>
        <authorList>
            <person name="Chen Y."/>
            <person name="Crombie A."/>
            <person name="Rahman M.T."/>
            <person name="Dedysh S.N."/>
            <person name="Liesack W."/>
            <person name="Stott M.B."/>
            <person name="Alam M."/>
            <person name="Theisen A.R."/>
            <person name="Murrell J.C."/>
            <person name="Dunfield P.F."/>
        </authorList>
    </citation>
    <scope>NUCLEOTIDE SEQUENCE [LARGE SCALE GENOMIC DNA]</scope>
    <source>
        <strain evidence="3">DSM 15510 / CIP 108128 / LMG 27833 / NCIMB 13906 / BL2</strain>
    </source>
</reference>
<keyword evidence="3" id="KW-1185">Reference proteome</keyword>
<evidence type="ECO:0008006" key="4">
    <source>
        <dbReference type="Google" id="ProtNLM"/>
    </source>
</evidence>
<dbReference type="GO" id="GO:0003677">
    <property type="term" value="F:DNA binding"/>
    <property type="evidence" value="ECO:0007669"/>
    <property type="project" value="InterPro"/>
</dbReference>